<dbReference type="STRING" id="1408254.T458_21725"/>
<dbReference type="eggNOG" id="COG4565">
    <property type="taxonomic scope" value="Bacteria"/>
</dbReference>
<dbReference type="InterPro" id="IPR036388">
    <property type="entry name" value="WH-like_DNA-bd_sf"/>
</dbReference>
<dbReference type="EMBL" id="AYJU01000017">
    <property type="protein sequence ID" value="EST53433.1"/>
    <property type="molecule type" value="Genomic_DNA"/>
</dbReference>
<organism evidence="1 2">
    <name type="scientific">Brevibacillus panacihumi W25</name>
    <dbReference type="NCBI Taxonomy" id="1408254"/>
    <lineage>
        <taxon>Bacteria</taxon>
        <taxon>Bacillati</taxon>
        <taxon>Bacillota</taxon>
        <taxon>Bacilli</taxon>
        <taxon>Bacillales</taxon>
        <taxon>Paenibacillaceae</taxon>
        <taxon>Brevibacillus</taxon>
    </lineage>
</organism>
<evidence type="ECO:0000313" key="2">
    <source>
        <dbReference type="Proteomes" id="UP000017973"/>
    </source>
</evidence>
<dbReference type="PATRIC" id="fig|1408254.3.peg.4267"/>
<dbReference type="Proteomes" id="UP000017973">
    <property type="component" value="Unassembled WGS sequence"/>
</dbReference>
<keyword evidence="2" id="KW-1185">Reference proteome</keyword>
<dbReference type="Gene3D" id="1.10.10.10">
    <property type="entry name" value="Winged helix-like DNA-binding domain superfamily/Winged helix DNA-binding domain"/>
    <property type="match status" value="1"/>
</dbReference>
<dbReference type="Gene3D" id="3.30.70.270">
    <property type="match status" value="1"/>
</dbReference>
<gene>
    <name evidence="1" type="ORF">T458_21725</name>
</gene>
<dbReference type="InterPro" id="IPR043128">
    <property type="entry name" value="Rev_trsase/Diguanyl_cyclase"/>
</dbReference>
<comment type="caution">
    <text evidence="1">The sequence shown here is derived from an EMBL/GenBank/DDBJ whole genome shotgun (WGS) entry which is preliminary data.</text>
</comment>
<dbReference type="SUPFAM" id="SSF46785">
    <property type="entry name" value="Winged helix' DNA-binding domain"/>
    <property type="match status" value="1"/>
</dbReference>
<dbReference type="InterPro" id="IPR036390">
    <property type="entry name" value="WH_DNA-bd_sf"/>
</dbReference>
<proteinExistence type="predicted"/>
<dbReference type="HOGENOM" id="CLU_046979_3_0_9"/>
<accession>V6MDG4</accession>
<evidence type="ECO:0000313" key="1">
    <source>
        <dbReference type="EMBL" id="EST53433.1"/>
    </source>
</evidence>
<dbReference type="AlphaFoldDB" id="V6MDG4"/>
<sequence length="441" mass="49532">MEVSKVFIRIAVITPEPFSLRITAYADTYPGIQFSVFPYQNPMECDSLPAELDECDVWLFAGPLPSYFARKQARSKRIPSVYIPSDEYTLTLTLAHILLNRKEGLRELSIDIPKKEYIEQAVDELSLDASRWRVQDFSQIIDEEGTPFDPEALIRFHRENVESGKSKLALTSVDYVYDQLTRAGIPCISMLVPEKSIRETVARATSIGQMMISENAQIAVGLAAIDPREGTFQENGTDAGIMLQQMLLELGKETDASIQQLGLDQFILYGTRGSVEKMTGNFLHMPVFGNLEKLFGVTISMGFGFGMTAKEAESNARIGLFHARKQVGVSSAFLVTKDKEVIGPLNEDLKAFHLKSEDRTVLHVAEETGISVATLNKLVAFIRLRRDNRFTATDLAAYLQVSRRSAERILKKLADKEFVRAVGEEQPYQQGRPRALYRINF</sequence>
<evidence type="ECO:0008006" key="3">
    <source>
        <dbReference type="Google" id="ProtNLM"/>
    </source>
</evidence>
<reference evidence="1 2" key="1">
    <citation type="journal article" date="2014" name="Genome Announc.">
        <title>Draft Genome Sequence of Brevibacillus panacihumi Strain W25, a Halotolerant Hydrocarbon-Degrading Bacterium.</title>
        <authorList>
            <person name="Wang X."/>
            <person name="Jin D."/>
            <person name="Zhou L."/>
            <person name="Wu L."/>
            <person name="An W."/>
            <person name="Chen Y."/>
            <person name="Zhao L."/>
        </authorList>
    </citation>
    <scope>NUCLEOTIDE SEQUENCE [LARGE SCALE GENOMIC DNA]</scope>
    <source>
        <strain evidence="1 2">W25</strain>
    </source>
</reference>
<protein>
    <recommendedName>
        <fullName evidence="3">Transcriptional regulator</fullName>
    </recommendedName>
</protein>
<name>V6MDG4_9BACL</name>